<feature type="transmembrane region" description="Helical" evidence="1">
    <location>
        <begin position="72"/>
        <end position="95"/>
    </location>
</feature>
<keyword evidence="3" id="KW-1185">Reference proteome</keyword>
<dbReference type="Proteomes" id="UP000482209">
    <property type="component" value="Unassembled WGS sequence"/>
</dbReference>
<proteinExistence type="predicted"/>
<gene>
    <name evidence="2" type="ORF">FYJ58_02745</name>
</gene>
<keyword evidence="1" id="KW-0812">Transmembrane</keyword>
<keyword evidence="1" id="KW-0472">Membrane</keyword>
<protein>
    <submittedName>
        <fullName evidence="2">Uncharacterized protein</fullName>
    </submittedName>
</protein>
<keyword evidence="1" id="KW-1133">Transmembrane helix</keyword>
<evidence type="ECO:0000256" key="1">
    <source>
        <dbReference type="SAM" id="Phobius"/>
    </source>
</evidence>
<comment type="caution">
    <text evidence="2">The sequence shown here is derived from an EMBL/GenBank/DDBJ whole genome shotgun (WGS) entry which is preliminary data.</text>
</comment>
<dbReference type="AlphaFoldDB" id="A0A6L5XW22"/>
<organism evidence="2 3">
    <name type="scientific">Velocimicrobium porci</name>
    <dbReference type="NCBI Taxonomy" id="2606634"/>
    <lineage>
        <taxon>Bacteria</taxon>
        <taxon>Bacillati</taxon>
        <taxon>Bacillota</taxon>
        <taxon>Clostridia</taxon>
        <taxon>Lachnospirales</taxon>
        <taxon>Lachnospiraceae</taxon>
        <taxon>Velocimicrobium</taxon>
    </lineage>
</organism>
<dbReference type="EMBL" id="VUMT01000003">
    <property type="protein sequence ID" value="MSS62794.1"/>
    <property type="molecule type" value="Genomic_DNA"/>
</dbReference>
<feature type="transmembrane region" description="Helical" evidence="1">
    <location>
        <begin position="32"/>
        <end position="51"/>
    </location>
</feature>
<evidence type="ECO:0000313" key="2">
    <source>
        <dbReference type="EMBL" id="MSS62794.1"/>
    </source>
</evidence>
<reference evidence="2 3" key="1">
    <citation type="submission" date="2019-08" db="EMBL/GenBank/DDBJ databases">
        <title>In-depth cultivation of the pig gut microbiome towards novel bacterial diversity and tailored functional studies.</title>
        <authorList>
            <person name="Wylensek D."/>
            <person name="Hitch T.C.A."/>
            <person name="Clavel T."/>
        </authorList>
    </citation>
    <scope>NUCLEOTIDE SEQUENCE [LARGE SCALE GENOMIC DNA]</scope>
    <source>
        <strain evidence="2 3">WCA-693-APC-MOT-I</strain>
    </source>
</reference>
<accession>A0A6L5XW22</accession>
<name>A0A6L5XW22_9FIRM</name>
<evidence type="ECO:0000313" key="3">
    <source>
        <dbReference type="Proteomes" id="UP000482209"/>
    </source>
</evidence>
<sequence>MIILYILIAVVGGVIATVTGFFQDPSNNPVGALGMIVFCIGFYGAVIHLWFKLLKVFYPKASTGRLWGITGYILWIIVVVCLCFTGIGAISLVTIKHPIRGLIPTSADK</sequence>
<dbReference type="RefSeq" id="WP_154516889.1">
    <property type="nucleotide sequence ID" value="NZ_VUMT01000003.1"/>
</dbReference>